<name>A0AAD7F9I4_9AGAR</name>
<evidence type="ECO:0000313" key="2">
    <source>
        <dbReference type="Proteomes" id="UP001221142"/>
    </source>
</evidence>
<accession>A0AAD7F9I4</accession>
<dbReference type="Pfam" id="PF14223">
    <property type="entry name" value="Retrotran_gag_2"/>
    <property type="match status" value="1"/>
</dbReference>
<evidence type="ECO:0000313" key="1">
    <source>
        <dbReference type="EMBL" id="KAJ7606530.1"/>
    </source>
</evidence>
<gene>
    <name evidence="1" type="ORF">FB45DRAFT_765224</name>
</gene>
<keyword evidence="2" id="KW-1185">Reference proteome</keyword>
<dbReference type="AlphaFoldDB" id="A0AAD7F9I4"/>
<organism evidence="1 2">
    <name type="scientific">Roridomyces roridus</name>
    <dbReference type="NCBI Taxonomy" id="1738132"/>
    <lineage>
        <taxon>Eukaryota</taxon>
        <taxon>Fungi</taxon>
        <taxon>Dikarya</taxon>
        <taxon>Basidiomycota</taxon>
        <taxon>Agaricomycotina</taxon>
        <taxon>Agaricomycetes</taxon>
        <taxon>Agaricomycetidae</taxon>
        <taxon>Agaricales</taxon>
        <taxon>Marasmiineae</taxon>
        <taxon>Mycenaceae</taxon>
        <taxon>Roridomyces</taxon>
    </lineage>
</organism>
<proteinExistence type="predicted"/>
<feature type="non-terminal residue" evidence="1">
    <location>
        <position position="130"/>
    </location>
</feature>
<sequence length="130" mass="14340">MDPSAAALSAAHKAAKFKLTDETPFDDWAFDARVELRNKGVLSIVLGTDPRPIGSDNSKVVKGWVTRRDLATAVILSRLHSSQIPHVREFEEDPAGMWARLNEIHQATGLGTVTSAWRAFYALRKPIESS</sequence>
<reference evidence="1" key="1">
    <citation type="submission" date="2023-03" db="EMBL/GenBank/DDBJ databases">
        <title>Massive genome expansion in bonnet fungi (Mycena s.s.) driven by repeated elements and novel gene families across ecological guilds.</title>
        <authorList>
            <consortium name="Lawrence Berkeley National Laboratory"/>
            <person name="Harder C.B."/>
            <person name="Miyauchi S."/>
            <person name="Viragh M."/>
            <person name="Kuo A."/>
            <person name="Thoen E."/>
            <person name="Andreopoulos B."/>
            <person name="Lu D."/>
            <person name="Skrede I."/>
            <person name="Drula E."/>
            <person name="Henrissat B."/>
            <person name="Morin E."/>
            <person name="Kohler A."/>
            <person name="Barry K."/>
            <person name="LaButti K."/>
            <person name="Morin E."/>
            <person name="Salamov A."/>
            <person name="Lipzen A."/>
            <person name="Mereny Z."/>
            <person name="Hegedus B."/>
            <person name="Baldrian P."/>
            <person name="Stursova M."/>
            <person name="Weitz H."/>
            <person name="Taylor A."/>
            <person name="Grigoriev I.V."/>
            <person name="Nagy L.G."/>
            <person name="Martin F."/>
            <person name="Kauserud H."/>
        </authorList>
    </citation>
    <scope>NUCLEOTIDE SEQUENCE</scope>
    <source>
        <strain evidence="1">9284</strain>
    </source>
</reference>
<comment type="caution">
    <text evidence="1">The sequence shown here is derived from an EMBL/GenBank/DDBJ whole genome shotgun (WGS) entry which is preliminary data.</text>
</comment>
<dbReference type="EMBL" id="JARKIF010000056">
    <property type="protein sequence ID" value="KAJ7606530.1"/>
    <property type="molecule type" value="Genomic_DNA"/>
</dbReference>
<dbReference type="Proteomes" id="UP001221142">
    <property type="component" value="Unassembled WGS sequence"/>
</dbReference>
<protein>
    <submittedName>
        <fullName evidence="1">Uncharacterized protein</fullName>
    </submittedName>
</protein>